<evidence type="ECO:0000313" key="3">
    <source>
        <dbReference type="Proteomes" id="UP000823963"/>
    </source>
</evidence>
<name>A0A9D1UXX8_9LACO</name>
<reference evidence="2" key="1">
    <citation type="journal article" date="2021" name="PeerJ">
        <title>Extensive microbial diversity within the chicken gut microbiome revealed by metagenomics and culture.</title>
        <authorList>
            <person name="Gilroy R."/>
            <person name="Ravi A."/>
            <person name="Getino M."/>
            <person name="Pursley I."/>
            <person name="Horton D.L."/>
            <person name="Alikhan N.F."/>
            <person name="Baker D."/>
            <person name="Gharbi K."/>
            <person name="Hall N."/>
            <person name="Watson M."/>
            <person name="Adriaenssens E.M."/>
            <person name="Foster-Nyarko E."/>
            <person name="Jarju S."/>
            <person name="Secka A."/>
            <person name="Antonio M."/>
            <person name="Oren A."/>
            <person name="Chaudhuri R.R."/>
            <person name="La Ragione R."/>
            <person name="Hildebrand F."/>
            <person name="Pallen M.J."/>
        </authorList>
    </citation>
    <scope>NUCLEOTIDE SEQUENCE</scope>
    <source>
        <strain evidence="2">6627</strain>
    </source>
</reference>
<evidence type="ECO:0000259" key="1">
    <source>
        <dbReference type="Pfam" id="PF00561"/>
    </source>
</evidence>
<dbReference type="Proteomes" id="UP000823963">
    <property type="component" value="Unassembled WGS sequence"/>
</dbReference>
<accession>A0A9D1UXX8</accession>
<keyword evidence="2" id="KW-0378">Hydrolase</keyword>
<dbReference type="AlphaFoldDB" id="A0A9D1UXX8"/>
<comment type="caution">
    <text evidence="2">The sequence shown here is derived from an EMBL/GenBank/DDBJ whole genome shotgun (WGS) entry which is preliminary data.</text>
</comment>
<protein>
    <submittedName>
        <fullName evidence="2">Alpha/beta hydrolase</fullName>
    </submittedName>
</protein>
<sequence length="304" mass="34193">MLLAVLIITMLTLYCFDTAFYANPKRKDDLHDVPNTPQYQPYHAEMIKLIDELDNTKYEAVQTQSFDGLTLRGRLYLYDEHAPIEIAFNGYRTTGVHDAGGVYQIARRRGHNILIVDQRATGISDGKVISFGINERYDVLSWIKYINSRFNSQMKIILVGGSLGGATVLMASDLQLPENVVGIVADSAYSSPKAIIKKVIRGMHLPADFMYVFVKFAAKLLGHFDLEATSAKKALKNCKLPVLIIHGEADRYVPCRMADENFQACNSPIKQLLKIPNGPHDISLLVDWDTYQNTVNDFFDKIDV</sequence>
<dbReference type="PANTHER" id="PTHR43358">
    <property type="entry name" value="ALPHA/BETA-HYDROLASE"/>
    <property type="match status" value="1"/>
</dbReference>
<dbReference type="InterPro" id="IPR000073">
    <property type="entry name" value="AB_hydrolase_1"/>
</dbReference>
<dbReference type="Gene3D" id="3.40.50.1820">
    <property type="entry name" value="alpha/beta hydrolase"/>
    <property type="match status" value="1"/>
</dbReference>
<dbReference type="EMBL" id="DXFP01000064">
    <property type="protein sequence ID" value="HIX02434.1"/>
    <property type="molecule type" value="Genomic_DNA"/>
</dbReference>
<dbReference type="InterPro" id="IPR052920">
    <property type="entry name" value="DNA-binding_regulatory"/>
</dbReference>
<organism evidence="2 3">
    <name type="scientific">Candidatus Ligilactobacillus excrementigallinarum</name>
    <dbReference type="NCBI Taxonomy" id="2838641"/>
    <lineage>
        <taxon>Bacteria</taxon>
        <taxon>Bacillati</taxon>
        <taxon>Bacillota</taxon>
        <taxon>Bacilli</taxon>
        <taxon>Lactobacillales</taxon>
        <taxon>Lactobacillaceae</taxon>
        <taxon>Ligilactobacillus</taxon>
    </lineage>
</organism>
<evidence type="ECO:0000313" key="2">
    <source>
        <dbReference type="EMBL" id="HIX02434.1"/>
    </source>
</evidence>
<dbReference type="InterPro" id="IPR029058">
    <property type="entry name" value="AB_hydrolase_fold"/>
</dbReference>
<dbReference type="GO" id="GO:0016787">
    <property type="term" value="F:hydrolase activity"/>
    <property type="evidence" value="ECO:0007669"/>
    <property type="project" value="UniProtKB-KW"/>
</dbReference>
<reference evidence="2" key="2">
    <citation type="submission" date="2021-04" db="EMBL/GenBank/DDBJ databases">
        <authorList>
            <person name="Gilroy R."/>
        </authorList>
    </citation>
    <scope>NUCLEOTIDE SEQUENCE</scope>
    <source>
        <strain evidence="2">6627</strain>
    </source>
</reference>
<gene>
    <name evidence="2" type="ORF">H9861_06730</name>
</gene>
<dbReference type="PANTHER" id="PTHR43358:SF4">
    <property type="entry name" value="ALPHA_BETA HYDROLASE FOLD-1 DOMAIN-CONTAINING PROTEIN"/>
    <property type="match status" value="1"/>
</dbReference>
<dbReference type="Pfam" id="PF00561">
    <property type="entry name" value="Abhydrolase_1"/>
    <property type="match status" value="1"/>
</dbReference>
<feature type="domain" description="AB hydrolase-1" evidence="1">
    <location>
        <begin position="104"/>
        <end position="215"/>
    </location>
</feature>
<dbReference type="SUPFAM" id="SSF53474">
    <property type="entry name" value="alpha/beta-Hydrolases"/>
    <property type="match status" value="1"/>
</dbReference>
<proteinExistence type="predicted"/>